<protein>
    <submittedName>
        <fullName evidence="4">O(6)-alkylguanine repair protein YbaZ</fullName>
    </submittedName>
</protein>
<sequence>MGRARSNGAGDLPEFAEIVLDLVDRVPPGRVLSYGDVAELVERGGPRQVGQVLGRYGSLTCWWRVVMADGSPPPGHEDRARARWDAEGIPRRGGRVDMGRARWSGPTPADGGVGGS</sequence>
<dbReference type="Gene3D" id="1.10.10.10">
    <property type="entry name" value="Winged helix-like DNA-binding domain superfamily/Winged helix DNA-binding domain"/>
    <property type="match status" value="1"/>
</dbReference>
<dbReference type="InterPro" id="IPR036217">
    <property type="entry name" value="MethylDNA_cys_MeTrfase_DNAb"/>
</dbReference>
<dbReference type="OrthoDB" id="9132167at2"/>
<dbReference type="GO" id="GO:0003824">
    <property type="term" value="F:catalytic activity"/>
    <property type="evidence" value="ECO:0007669"/>
    <property type="project" value="InterPro"/>
</dbReference>
<dbReference type="GO" id="GO:0006281">
    <property type="term" value="P:DNA repair"/>
    <property type="evidence" value="ECO:0007669"/>
    <property type="project" value="InterPro"/>
</dbReference>
<gene>
    <name evidence="4" type="ORF">FB467_1266</name>
</gene>
<proteinExistence type="predicted"/>
<dbReference type="RefSeq" id="WP_141784334.1">
    <property type="nucleotide sequence ID" value="NZ_BAAAIK010000004.1"/>
</dbReference>
<keyword evidence="1" id="KW-0227">DNA damage</keyword>
<reference evidence="4 5" key="1">
    <citation type="submission" date="2019-06" db="EMBL/GenBank/DDBJ databases">
        <title>Sequencing the genomes of 1000 actinobacteria strains.</title>
        <authorList>
            <person name="Klenk H.-P."/>
        </authorList>
    </citation>
    <scope>NUCLEOTIDE SEQUENCE [LARGE SCALE GENOMIC DNA]</scope>
    <source>
        <strain evidence="4 5">DSM 12335</strain>
    </source>
</reference>
<evidence type="ECO:0000256" key="1">
    <source>
        <dbReference type="ARBA" id="ARBA00022763"/>
    </source>
</evidence>
<evidence type="ECO:0000313" key="4">
    <source>
        <dbReference type="EMBL" id="TQL50163.1"/>
    </source>
</evidence>
<dbReference type="SUPFAM" id="SSF46767">
    <property type="entry name" value="Methylated DNA-protein cysteine methyltransferase, C-terminal domain"/>
    <property type="match status" value="1"/>
</dbReference>
<dbReference type="InterPro" id="IPR036388">
    <property type="entry name" value="WH-like_DNA-bd_sf"/>
</dbReference>
<feature type="compositionally biased region" description="Basic and acidic residues" evidence="2">
    <location>
        <begin position="86"/>
        <end position="100"/>
    </location>
</feature>
<accession>A0A542YPX5</accession>
<dbReference type="Proteomes" id="UP000319516">
    <property type="component" value="Unassembled WGS sequence"/>
</dbReference>
<dbReference type="EMBL" id="VFOP01000001">
    <property type="protein sequence ID" value="TQL50163.1"/>
    <property type="molecule type" value="Genomic_DNA"/>
</dbReference>
<evidence type="ECO:0000259" key="3">
    <source>
        <dbReference type="Pfam" id="PF01035"/>
    </source>
</evidence>
<feature type="domain" description="Methylated-DNA-[protein]-cysteine S-methyltransferase DNA binding" evidence="3">
    <location>
        <begin position="14"/>
        <end position="88"/>
    </location>
</feature>
<dbReference type="PANTHER" id="PTHR42942:SF1">
    <property type="entry name" value="ALKYLTRANSFERASE-LIKE PROTEIN 1"/>
    <property type="match status" value="1"/>
</dbReference>
<evidence type="ECO:0000313" key="5">
    <source>
        <dbReference type="Proteomes" id="UP000319516"/>
    </source>
</evidence>
<dbReference type="PANTHER" id="PTHR42942">
    <property type="entry name" value="6-O-METHYLGUANINE DNA METHYLTRANSFERASE"/>
    <property type="match status" value="1"/>
</dbReference>
<dbReference type="InterPro" id="IPR014048">
    <property type="entry name" value="MethylDNA_cys_MeTrfase_DNA-bd"/>
</dbReference>
<dbReference type="InterPro" id="IPR052520">
    <property type="entry name" value="ATL_DNA_repair"/>
</dbReference>
<dbReference type="Pfam" id="PF01035">
    <property type="entry name" value="DNA_binding_1"/>
    <property type="match status" value="1"/>
</dbReference>
<comment type="caution">
    <text evidence="4">The sequence shown here is derived from an EMBL/GenBank/DDBJ whole genome shotgun (WGS) entry which is preliminary data.</text>
</comment>
<feature type="region of interest" description="Disordered" evidence="2">
    <location>
        <begin position="86"/>
        <end position="116"/>
    </location>
</feature>
<dbReference type="AlphaFoldDB" id="A0A542YPX5"/>
<name>A0A542YPX5_9MICO</name>
<dbReference type="CDD" id="cd06445">
    <property type="entry name" value="ATase"/>
    <property type="match status" value="1"/>
</dbReference>
<keyword evidence="5" id="KW-1185">Reference proteome</keyword>
<evidence type="ECO:0000256" key="2">
    <source>
        <dbReference type="SAM" id="MobiDB-lite"/>
    </source>
</evidence>
<organism evidence="4 5">
    <name type="scientific">Ornithinicoccus hortensis</name>
    <dbReference type="NCBI Taxonomy" id="82346"/>
    <lineage>
        <taxon>Bacteria</taxon>
        <taxon>Bacillati</taxon>
        <taxon>Actinomycetota</taxon>
        <taxon>Actinomycetes</taxon>
        <taxon>Micrococcales</taxon>
        <taxon>Intrasporangiaceae</taxon>
        <taxon>Ornithinicoccus</taxon>
    </lineage>
</organism>